<name>A0A830BTG2_9LAMI</name>
<dbReference type="Proteomes" id="UP000653305">
    <property type="component" value="Unassembled WGS sequence"/>
</dbReference>
<dbReference type="PANTHER" id="PTHR43536:SF1">
    <property type="entry name" value="MANNOSYLGLYCOPROTEIN ENDO-BETA-MANNOSIDASE"/>
    <property type="match status" value="1"/>
</dbReference>
<evidence type="ECO:0000313" key="2">
    <source>
        <dbReference type="Proteomes" id="UP000653305"/>
    </source>
</evidence>
<dbReference type="AlphaFoldDB" id="A0A830BTG2"/>
<accession>A0A830BTG2</accession>
<dbReference type="PANTHER" id="PTHR43536">
    <property type="entry name" value="MANNOSYLGLYCOPROTEIN ENDO-BETA-MANNOSIDASE"/>
    <property type="match status" value="1"/>
</dbReference>
<dbReference type="OrthoDB" id="408532at2759"/>
<dbReference type="GO" id="GO:0004553">
    <property type="term" value="F:hydrolase activity, hydrolyzing O-glycosyl compounds"/>
    <property type="evidence" value="ECO:0007669"/>
    <property type="project" value="InterPro"/>
</dbReference>
<protein>
    <submittedName>
        <fullName evidence="1">Mannosylglycoprotein endo-beta-mannosidase</fullName>
    </submittedName>
</protein>
<organism evidence="1 2">
    <name type="scientific">Phtheirospermum japonicum</name>
    <dbReference type="NCBI Taxonomy" id="374723"/>
    <lineage>
        <taxon>Eukaryota</taxon>
        <taxon>Viridiplantae</taxon>
        <taxon>Streptophyta</taxon>
        <taxon>Embryophyta</taxon>
        <taxon>Tracheophyta</taxon>
        <taxon>Spermatophyta</taxon>
        <taxon>Magnoliopsida</taxon>
        <taxon>eudicotyledons</taxon>
        <taxon>Gunneridae</taxon>
        <taxon>Pentapetalae</taxon>
        <taxon>asterids</taxon>
        <taxon>lamiids</taxon>
        <taxon>Lamiales</taxon>
        <taxon>Orobanchaceae</taxon>
        <taxon>Orobanchaceae incertae sedis</taxon>
        <taxon>Phtheirospermum</taxon>
    </lineage>
</organism>
<comment type="caution">
    <text evidence="1">The sequence shown here is derived from an EMBL/GenBank/DDBJ whole genome shotgun (WGS) entry which is preliminary data.</text>
</comment>
<evidence type="ECO:0000313" key="1">
    <source>
        <dbReference type="EMBL" id="GFP87724.1"/>
    </source>
</evidence>
<gene>
    <name evidence="1" type="ORF">PHJA_000916100</name>
</gene>
<dbReference type="InterPro" id="IPR043534">
    <property type="entry name" value="EBDG/EBM"/>
</dbReference>
<sequence length="207" mass="23149">MPREILAIQNSFRVPKLGGVSHVIGCRAHLLTFGGARISKIEFTTGVAEEDVVAIMEIGKDVAAQYVEGWDWMAPIRDRNTGIWDEVSLAVTGPVKIVDPHLVSSFFDNYKRAYLHTTMELVNKSNLVAECTLNIQVGTELEGNVFLVEHLQTQHLSIPAGSHVQHTLPEIMDGVKVFTLKETMCILQMIENIIEKIMYYGLREELG</sequence>
<proteinExistence type="predicted"/>
<keyword evidence="2" id="KW-1185">Reference proteome</keyword>
<reference evidence="1" key="1">
    <citation type="submission" date="2020-07" db="EMBL/GenBank/DDBJ databases">
        <title>Ethylene signaling mediates host invasion by parasitic plants.</title>
        <authorList>
            <person name="Yoshida S."/>
        </authorList>
    </citation>
    <scope>NUCLEOTIDE SEQUENCE</scope>
    <source>
        <strain evidence="1">Okayama</strain>
    </source>
</reference>
<dbReference type="EMBL" id="BMAC01000152">
    <property type="protein sequence ID" value="GFP87724.1"/>
    <property type="molecule type" value="Genomic_DNA"/>
</dbReference>